<dbReference type="PANTHER" id="PTHR48085">
    <property type="entry name" value="CADMIUM/ZINC-TRANSPORTING ATPASE HMA2-RELATED"/>
    <property type="match status" value="1"/>
</dbReference>
<name>A0A1M4W284_9FIRM</name>
<dbReference type="InterPro" id="IPR023299">
    <property type="entry name" value="ATPase_P-typ_cyto_dom_N"/>
</dbReference>
<evidence type="ECO:0000313" key="16">
    <source>
        <dbReference type="EMBL" id="SHE75307.1"/>
    </source>
</evidence>
<dbReference type="InterPro" id="IPR027256">
    <property type="entry name" value="P-typ_ATPase_IB"/>
</dbReference>
<dbReference type="GO" id="GO:0046872">
    <property type="term" value="F:metal ion binding"/>
    <property type="evidence" value="ECO:0007669"/>
    <property type="project" value="UniProtKB-KW"/>
</dbReference>
<dbReference type="SUPFAM" id="SSF55008">
    <property type="entry name" value="HMA, heavy metal-associated domain"/>
    <property type="match status" value="1"/>
</dbReference>
<keyword evidence="3" id="KW-0104">Cadmium</keyword>
<evidence type="ECO:0000256" key="3">
    <source>
        <dbReference type="ARBA" id="ARBA00022539"/>
    </source>
</evidence>
<dbReference type="AlphaFoldDB" id="A0A1M4W284"/>
<dbReference type="SFLD" id="SFLDF00027">
    <property type="entry name" value="p-type_atpase"/>
    <property type="match status" value="1"/>
</dbReference>
<dbReference type="InterPro" id="IPR059000">
    <property type="entry name" value="ATPase_P-type_domA"/>
</dbReference>
<evidence type="ECO:0000256" key="12">
    <source>
        <dbReference type="ARBA" id="ARBA00049338"/>
    </source>
</evidence>
<evidence type="ECO:0000256" key="5">
    <source>
        <dbReference type="ARBA" id="ARBA00022723"/>
    </source>
</evidence>
<organism evidence="16 17">
    <name type="scientific">Tissierella praeacuta DSM 18095</name>
    <dbReference type="NCBI Taxonomy" id="1123404"/>
    <lineage>
        <taxon>Bacteria</taxon>
        <taxon>Bacillati</taxon>
        <taxon>Bacillota</taxon>
        <taxon>Tissierellia</taxon>
        <taxon>Tissierellales</taxon>
        <taxon>Tissierellaceae</taxon>
        <taxon>Tissierella</taxon>
    </lineage>
</organism>
<comment type="catalytic activity">
    <reaction evidence="12">
        <text>Cd(2+)(in) + ATP + H2O = Cd(2+)(out) + ADP + phosphate + H(+)</text>
        <dbReference type="Rhea" id="RHEA:12132"/>
        <dbReference type="ChEBI" id="CHEBI:15377"/>
        <dbReference type="ChEBI" id="CHEBI:15378"/>
        <dbReference type="ChEBI" id="CHEBI:30616"/>
        <dbReference type="ChEBI" id="CHEBI:43474"/>
        <dbReference type="ChEBI" id="CHEBI:48775"/>
        <dbReference type="ChEBI" id="CHEBI:456216"/>
        <dbReference type="EC" id="7.2.2.21"/>
    </reaction>
</comment>
<feature type="transmembrane region" description="Helical" evidence="13">
    <location>
        <begin position="367"/>
        <end position="392"/>
    </location>
</feature>
<dbReference type="NCBIfam" id="TIGR01512">
    <property type="entry name" value="ATPase-IB2_Cd"/>
    <property type="match status" value="1"/>
</dbReference>
<dbReference type="GO" id="GO:0008551">
    <property type="term" value="F:P-type cadmium transporter activity"/>
    <property type="evidence" value="ECO:0007669"/>
    <property type="project" value="UniProtKB-EC"/>
</dbReference>
<dbReference type="PRINTS" id="PR00119">
    <property type="entry name" value="CATATPASE"/>
</dbReference>
<dbReference type="EC" id="7.2.2.21" evidence="11"/>
<feature type="region of interest" description="Disordered" evidence="14">
    <location>
        <begin position="89"/>
        <end position="108"/>
    </location>
</feature>
<dbReference type="Pfam" id="PF00403">
    <property type="entry name" value="HMA"/>
    <property type="match status" value="1"/>
</dbReference>
<feature type="transmembrane region" description="Helical" evidence="13">
    <location>
        <begin position="140"/>
        <end position="159"/>
    </location>
</feature>
<dbReference type="SUPFAM" id="SSF56784">
    <property type="entry name" value="HAD-like"/>
    <property type="match status" value="1"/>
</dbReference>
<dbReference type="GO" id="GO:0005886">
    <property type="term" value="C:plasma membrane"/>
    <property type="evidence" value="ECO:0007669"/>
    <property type="project" value="UniProtKB-SubCell"/>
</dbReference>
<sequence>MKEIELELNGLNCAGCAGKIEKLSRQIEGVEDASLDFVSKKLKINVITDDEANIVTEEIKKIVKRLEPHVIVIDKTDNKVRRHNHGNTHSCDHDCHHDHNGHEHSHEHGEMNKKEIIKLIFGGLLFIIPLFFKLDGVPRFAVYFLAYIVVGYEVIIIAMRNLLAGMPFDENFLMTVATIGALVIGEYPEAVAVMLFYQVGEMFQGMAVNHSRKSISSLLDIRPDYANIEKNNKIIIVDPSEVEVGDIIIVKPGEKIPLDGVIVEGESSLDTSNITGESVPRNVGIGDKALSGVVNTHGVLKIKVDKEFGESTISKILNLVENASSKKAPTENFITKFAKFYTPVVVFIALAIAILPPLFVGGALKEWAYRACIFLVISCPCALVISVPLGFFGGIGGASKSGILIKGGNYLEALNEVDTIVFDKTGTITKGTFRVTEVKAYGDYTEEEILELAAYGESFSNHPIGKSIVEAYGKEINREYIKSYKEISGKGIEVDVQGEKITLGNKTLFDEKNIQIDKVDSIGTVVYVGKDNFHIGSIIVSDELKDNVVEDIKSLKALGIKETIMLSGDNEDTAKKVGKLVGLDNVYGNLLPQDKVSIFEDIIKKSNGKVVFIGDGVNDAPVLARADIGIAMGGLGSDAAIEASDIVIMTDEIGKITTGIKIAKNTKKIVTQNIILALGVKLIVLILGSLGLATMWEAVFADVGVSIIAILNSIRALKVEE</sequence>
<dbReference type="Gene3D" id="3.40.50.1000">
    <property type="entry name" value="HAD superfamily/HAD-like"/>
    <property type="match status" value="1"/>
</dbReference>
<dbReference type="InterPro" id="IPR036163">
    <property type="entry name" value="HMA_dom_sf"/>
</dbReference>
<dbReference type="PROSITE" id="PS50846">
    <property type="entry name" value="HMA_2"/>
    <property type="match status" value="1"/>
</dbReference>
<feature type="transmembrane region" description="Helical" evidence="13">
    <location>
        <begin position="116"/>
        <end position="134"/>
    </location>
</feature>
<keyword evidence="13" id="KW-1003">Cell membrane</keyword>
<dbReference type="GO" id="GO:0016887">
    <property type="term" value="F:ATP hydrolysis activity"/>
    <property type="evidence" value="ECO:0007669"/>
    <property type="project" value="InterPro"/>
</dbReference>
<dbReference type="InterPro" id="IPR018303">
    <property type="entry name" value="ATPase_P-typ_P_site"/>
</dbReference>
<dbReference type="Gene3D" id="3.30.70.100">
    <property type="match status" value="1"/>
</dbReference>
<dbReference type="InterPro" id="IPR044492">
    <property type="entry name" value="P_typ_ATPase_HD_dom"/>
</dbReference>
<keyword evidence="9 13" id="KW-1133">Transmembrane helix</keyword>
<keyword evidence="5 13" id="KW-0479">Metal-binding</keyword>
<feature type="transmembrane region" description="Helical" evidence="13">
    <location>
        <begin position="674"/>
        <end position="693"/>
    </location>
</feature>
<dbReference type="InterPro" id="IPR008250">
    <property type="entry name" value="ATPase_P-typ_transduc_dom_A_sf"/>
</dbReference>
<evidence type="ECO:0000259" key="15">
    <source>
        <dbReference type="PROSITE" id="PS50846"/>
    </source>
</evidence>
<keyword evidence="4 13" id="KW-0812">Transmembrane</keyword>
<keyword evidence="17" id="KW-1185">Reference proteome</keyword>
<proteinExistence type="inferred from homology"/>
<keyword evidence="10 13" id="KW-0472">Membrane</keyword>
<evidence type="ECO:0000256" key="4">
    <source>
        <dbReference type="ARBA" id="ARBA00022692"/>
    </source>
</evidence>
<dbReference type="NCBIfam" id="TIGR01494">
    <property type="entry name" value="ATPase_P-type"/>
    <property type="match status" value="1"/>
</dbReference>
<dbReference type="PRINTS" id="PR00941">
    <property type="entry name" value="CDATPASE"/>
</dbReference>
<evidence type="ECO:0000256" key="7">
    <source>
        <dbReference type="ARBA" id="ARBA00022840"/>
    </source>
</evidence>
<evidence type="ECO:0000256" key="11">
    <source>
        <dbReference type="ARBA" id="ARBA00039103"/>
    </source>
</evidence>
<dbReference type="InterPro" id="IPR001757">
    <property type="entry name" value="P_typ_ATPase"/>
</dbReference>
<dbReference type="EMBL" id="FQTY01000006">
    <property type="protein sequence ID" value="SHE75307.1"/>
    <property type="molecule type" value="Genomic_DNA"/>
</dbReference>
<keyword evidence="8" id="KW-1278">Translocase</keyword>
<dbReference type="GO" id="GO:0005524">
    <property type="term" value="F:ATP binding"/>
    <property type="evidence" value="ECO:0007669"/>
    <property type="project" value="UniProtKB-UniRule"/>
</dbReference>
<evidence type="ECO:0000256" key="10">
    <source>
        <dbReference type="ARBA" id="ARBA00023136"/>
    </source>
</evidence>
<dbReference type="PROSITE" id="PS00154">
    <property type="entry name" value="ATPASE_E1_E2"/>
    <property type="match status" value="1"/>
</dbReference>
<gene>
    <name evidence="16" type="ORF">SAMN02745784_01679</name>
</gene>
<dbReference type="CDD" id="cd00371">
    <property type="entry name" value="HMA"/>
    <property type="match status" value="1"/>
</dbReference>
<dbReference type="SUPFAM" id="SSF81653">
    <property type="entry name" value="Calcium ATPase, transduction domain A"/>
    <property type="match status" value="1"/>
</dbReference>
<dbReference type="CDD" id="cd07548">
    <property type="entry name" value="P-type_ATPase-Cd_Zn_Co_like"/>
    <property type="match status" value="1"/>
</dbReference>
<dbReference type="Proteomes" id="UP000184114">
    <property type="component" value="Unassembled WGS sequence"/>
</dbReference>
<dbReference type="InterPro" id="IPR036412">
    <property type="entry name" value="HAD-like_sf"/>
</dbReference>
<dbReference type="InterPro" id="IPR023298">
    <property type="entry name" value="ATPase_P-typ_TM_dom_sf"/>
</dbReference>
<evidence type="ECO:0000256" key="6">
    <source>
        <dbReference type="ARBA" id="ARBA00022741"/>
    </source>
</evidence>
<feature type="compositionally biased region" description="Basic and acidic residues" evidence="14">
    <location>
        <begin position="90"/>
        <end position="108"/>
    </location>
</feature>
<keyword evidence="6 13" id="KW-0547">Nucleotide-binding</keyword>
<dbReference type="InterPro" id="IPR051014">
    <property type="entry name" value="Cation_Transport_ATPase_IB"/>
</dbReference>
<comment type="subcellular location">
    <subcellularLocation>
        <location evidence="1">Cell membrane</location>
        <topology evidence="1">Multi-pass membrane protein</topology>
    </subcellularLocation>
</comment>
<evidence type="ECO:0000256" key="8">
    <source>
        <dbReference type="ARBA" id="ARBA00022967"/>
    </source>
</evidence>
<reference evidence="17" key="1">
    <citation type="submission" date="2016-11" db="EMBL/GenBank/DDBJ databases">
        <authorList>
            <person name="Varghese N."/>
            <person name="Submissions S."/>
        </authorList>
    </citation>
    <scope>NUCLEOTIDE SEQUENCE [LARGE SCALE GENOMIC DNA]</scope>
    <source>
        <strain evidence="17">DSM 18095</strain>
    </source>
</reference>
<dbReference type="Gene3D" id="3.40.1110.10">
    <property type="entry name" value="Calcium-transporting ATPase, cytoplasmic domain N"/>
    <property type="match status" value="1"/>
</dbReference>
<evidence type="ECO:0000256" key="2">
    <source>
        <dbReference type="ARBA" id="ARBA00006024"/>
    </source>
</evidence>
<dbReference type="PANTHER" id="PTHR48085:SF5">
    <property type="entry name" value="CADMIUM_ZINC-TRANSPORTING ATPASE HMA4-RELATED"/>
    <property type="match status" value="1"/>
</dbReference>
<evidence type="ECO:0000313" key="17">
    <source>
        <dbReference type="Proteomes" id="UP000184114"/>
    </source>
</evidence>
<dbReference type="FunFam" id="2.70.150.10:FF:000002">
    <property type="entry name" value="Copper-transporting ATPase 1, putative"/>
    <property type="match status" value="1"/>
</dbReference>
<feature type="transmembrane region" description="Helical" evidence="13">
    <location>
        <begin position="340"/>
        <end position="361"/>
    </location>
</feature>
<dbReference type="SFLD" id="SFLDG00002">
    <property type="entry name" value="C1.7:_P-type_atpase_like"/>
    <property type="match status" value="1"/>
</dbReference>
<dbReference type="Gene3D" id="2.70.150.10">
    <property type="entry name" value="Calcium-transporting ATPase, cytoplasmic transduction domain A"/>
    <property type="match status" value="1"/>
</dbReference>
<dbReference type="RefSeq" id="WP_072975350.1">
    <property type="nucleotide sequence ID" value="NZ_FQTY01000006.1"/>
</dbReference>
<dbReference type="SUPFAM" id="SSF81665">
    <property type="entry name" value="Calcium ATPase, transmembrane domain M"/>
    <property type="match status" value="1"/>
</dbReference>
<feature type="domain" description="HMA" evidence="15">
    <location>
        <begin position="2"/>
        <end position="71"/>
    </location>
</feature>
<keyword evidence="7 13" id="KW-0067">ATP-binding</keyword>
<dbReference type="GeneID" id="90994346"/>
<dbReference type="STRING" id="1123404.SAMN02745784_01679"/>
<evidence type="ECO:0000256" key="14">
    <source>
        <dbReference type="SAM" id="MobiDB-lite"/>
    </source>
</evidence>
<evidence type="ECO:0000256" key="1">
    <source>
        <dbReference type="ARBA" id="ARBA00004651"/>
    </source>
</evidence>
<accession>A0A1M4W284</accession>
<dbReference type="NCBIfam" id="TIGR01525">
    <property type="entry name" value="ATPase-IB_hvy"/>
    <property type="match status" value="1"/>
</dbReference>
<dbReference type="InterPro" id="IPR006121">
    <property type="entry name" value="HMA_dom"/>
</dbReference>
<evidence type="ECO:0000256" key="9">
    <source>
        <dbReference type="ARBA" id="ARBA00022989"/>
    </source>
</evidence>
<dbReference type="Pfam" id="PF00122">
    <property type="entry name" value="E1-E2_ATPase"/>
    <property type="match status" value="1"/>
</dbReference>
<dbReference type="Pfam" id="PF00702">
    <property type="entry name" value="Hydrolase"/>
    <property type="match status" value="1"/>
</dbReference>
<evidence type="ECO:0000256" key="13">
    <source>
        <dbReference type="RuleBase" id="RU362081"/>
    </source>
</evidence>
<dbReference type="InterPro" id="IPR023214">
    <property type="entry name" value="HAD_sf"/>
</dbReference>
<comment type="similarity">
    <text evidence="2 13">Belongs to the cation transport ATPase (P-type) (TC 3.A.3) family. Type IB subfamily.</text>
</comment>
<dbReference type="SFLD" id="SFLDS00003">
    <property type="entry name" value="Haloacid_Dehalogenase"/>
    <property type="match status" value="1"/>
</dbReference>
<protein>
    <recommendedName>
        <fullName evidence="11">Cd(2+)-exporting ATPase</fullName>
        <ecNumber evidence="11">7.2.2.21</ecNumber>
    </recommendedName>
</protein>